<dbReference type="InterPro" id="IPR020846">
    <property type="entry name" value="MFS_dom"/>
</dbReference>
<sequence length="395" mass="39938">MSLRRFAFPLLAYAFAAIMGGTTLPTPMYALYGERLHFSVLTTTVVYATYAGGVLVTLLAFGRWSDAIGRRPILLAGVASALGSAIVFLFADSVPDLLIARVLSGVSAGLFTGTATAAVIEAAPERWRGRAAAVATVANIGGLGAGPVLSGLLVEYAPAPLHLSFIVHIAMLALVSVAVLASPETSPRSGHIGVQRLSLPAEVRGEFAIAGVAAFAGFAVTGLFTAVAPAFLADVVGISNHAVAGLIVGLIFGASAVAQIASDRFDPHRAIAAGSVLLIVGMVILAAALHFSSLTGLIVAAVVAGVGVGVSFSRGLAAVADKTPPERRAEVNSTYFVVVYAAISLPVVGEGFASQALGLRTAGVSFAVAVALLAVVCLVTITVRLSRGRAAAARA</sequence>
<dbReference type="SUPFAM" id="SSF103473">
    <property type="entry name" value="MFS general substrate transporter"/>
    <property type="match status" value="1"/>
</dbReference>
<keyword evidence="6 7" id="KW-0472">Membrane</keyword>
<comment type="subcellular location">
    <subcellularLocation>
        <location evidence="1">Cell membrane</location>
        <topology evidence="1">Multi-pass membrane protein</topology>
    </subcellularLocation>
</comment>
<dbReference type="Pfam" id="PF07690">
    <property type="entry name" value="MFS_1"/>
    <property type="match status" value="1"/>
</dbReference>
<dbReference type="InterPro" id="IPR011701">
    <property type="entry name" value="MFS"/>
</dbReference>
<evidence type="ECO:0000256" key="4">
    <source>
        <dbReference type="ARBA" id="ARBA00022692"/>
    </source>
</evidence>
<keyword evidence="5 7" id="KW-1133">Transmembrane helix</keyword>
<accession>A0ABT2M428</accession>
<feature type="transmembrane region" description="Helical" evidence="7">
    <location>
        <begin position="331"/>
        <end position="349"/>
    </location>
</feature>
<keyword evidence="3" id="KW-1003">Cell membrane</keyword>
<feature type="transmembrane region" description="Helical" evidence="7">
    <location>
        <begin position="160"/>
        <end position="181"/>
    </location>
</feature>
<feature type="transmembrane region" description="Helical" evidence="7">
    <location>
        <begin position="297"/>
        <end position="319"/>
    </location>
</feature>
<dbReference type="Gene3D" id="1.20.1250.20">
    <property type="entry name" value="MFS general substrate transporter like domains"/>
    <property type="match status" value="2"/>
</dbReference>
<feature type="transmembrane region" description="Helical" evidence="7">
    <location>
        <begin position="97"/>
        <end position="120"/>
    </location>
</feature>
<dbReference type="InterPro" id="IPR050171">
    <property type="entry name" value="MFS_Transporters"/>
</dbReference>
<keyword evidence="2" id="KW-0813">Transport</keyword>
<evidence type="ECO:0000256" key="7">
    <source>
        <dbReference type="SAM" id="Phobius"/>
    </source>
</evidence>
<keyword evidence="10" id="KW-1185">Reference proteome</keyword>
<dbReference type="PANTHER" id="PTHR23517">
    <property type="entry name" value="RESISTANCE PROTEIN MDTM, PUTATIVE-RELATED-RELATED"/>
    <property type="match status" value="1"/>
</dbReference>
<keyword evidence="4 7" id="KW-0812">Transmembrane</keyword>
<protein>
    <submittedName>
        <fullName evidence="9">MFS transporter</fullName>
    </submittedName>
</protein>
<evidence type="ECO:0000256" key="5">
    <source>
        <dbReference type="ARBA" id="ARBA00022989"/>
    </source>
</evidence>
<evidence type="ECO:0000256" key="6">
    <source>
        <dbReference type="ARBA" id="ARBA00023136"/>
    </source>
</evidence>
<dbReference type="Proteomes" id="UP001206639">
    <property type="component" value="Unassembled WGS sequence"/>
</dbReference>
<evidence type="ECO:0000259" key="8">
    <source>
        <dbReference type="PROSITE" id="PS50850"/>
    </source>
</evidence>
<comment type="caution">
    <text evidence="9">The sequence shown here is derived from an EMBL/GenBank/DDBJ whole genome shotgun (WGS) entry which is preliminary data.</text>
</comment>
<organism evidence="9 10">
    <name type="scientific">Mycobacterium deserti</name>
    <dbReference type="NCBI Taxonomy" id="2978347"/>
    <lineage>
        <taxon>Bacteria</taxon>
        <taxon>Bacillati</taxon>
        <taxon>Actinomycetota</taxon>
        <taxon>Actinomycetes</taxon>
        <taxon>Mycobacteriales</taxon>
        <taxon>Mycobacteriaceae</taxon>
        <taxon>Mycobacterium</taxon>
    </lineage>
</organism>
<dbReference type="PANTHER" id="PTHR23517:SF13">
    <property type="entry name" value="MAJOR FACILITATOR SUPERFAMILY MFS_1"/>
    <property type="match status" value="1"/>
</dbReference>
<feature type="transmembrane region" description="Helical" evidence="7">
    <location>
        <begin position="238"/>
        <end position="258"/>
    </location>
</feature>
<dbReference type="InterPro" id="IPR036259">
    <property type="entry name" value="MFS_trans_sf"/>
</dbReference>
<dbReference type="PROSITE" id="PS50850">
    <property type="entry name" value="MFS"/>
    <property type="match status" value="1"/>
</dbReference>
<reference evidence="10" key="1">
    <citation type="submission" date="2023-07" db="EMBL/GenBank/DDBJ databases">
        <authorList>
            <person name="Deng Y."/>
            <person name="Zhang Y.-Q."/>
        </authorList>
    </citation>
    <scope>NUCLEOTIDE SEQUENCE [LARGE SCALE GENOMIC DNA]</scope>
    <source>
        <strain evidence="10">CPCC 205710</strain>
    </source>
</reference>
<evidence type="ECO:0000256" key="3">
    <source>
        <dbReference type="ARBA" id="ARBA00022475"/>
    </source>
</evidence>
<feature type="transmembrane region" description="Helical" evidence="7">
    <location>
        <begin position="361"/>
        <end position="385"/>
    </location>
</feature>
<evidence type="ECO:0000256" key="1">
    <source>
        <dbReference type="ARBA" id="ARBA00004651"/>
    </source>
</evidence>
<evidence type="ECO:0000256" key="2">
    <source>
        <dbReference type="ARBA" id="ARBA00022448"/>
    </source>
</evidence>
<dbReference type="RefSeq" id="WP_260991096.1">
    <property type="nucleotide sequence ID" value="NZ_JAODWD010000001.1"/>
</dbReference>
<name>A0ABT2M428_9MYCO</name>
<feature type="transmembrane region" description="Helical" evidence="7">
    <location>
        <begin position="207"/>
        <end position="232"/>
    </location>
</feature>
<proteinExistence type="predicted"/>
<feature type="domain" description="Major facilitator superfamily (MFS) profile" evidence="8">
    <location>
        <begin position="1"/>
        <end position="388"/>
    </location>
</feature>
<feature type="transmembrane region" description="Helical" evidence="7">
    <location>
        <begin position="73"/>
        <end position="91"/>
    </location>
</feature>
<feature type="transmembrane region" description="Helical" evidence="7">
    <location>
        <begin position="132"/>
        <end position="154"/>
    </location>
</feature>
<evidence type="ECO:0000313" key="10">
    <source>
        <dbReference type="Proteomes" id="UP001206639"/>
    </source>
</evidence>
<evidence type="ECO:0000313" key="9">
    <source>
        <dbReference type="EMBL" id="MCT7657018.1"/>
    </source>
</evidence>
<feature type="transmembrane region" description="Helical" evidence="7">
    <location>
        <begin position="270"/>
        <end position="291"/>
    </location>
</feature>
<gene>
    <name evidence="9" type="ORF">N4S67_01125</name>
</gene>
<dbReference type="EMBL" id="JAODWD010000001">
    <property type="protein sequence ID" value="MCT7657018.1"/>
    <property type="molecule type" value="Genomic_DNA"/>
</dbReference>
<feature type="transmembrane region" description="Helical" evidence="7">
    <location>
        <begin position="36"/>
        <end position="61"/>
    </location>
</feature>